<dbReference type="KEGG" id="aper:A0U91_15440"/>
<protein>
    <recommendedName>
        <fullName evidence="1">Bacterial shufflon protein N-terminal domain-containing protein</fullName>
    </recommendedName>
</protein>
<reference evidence="2 3" key="1">
    <citation type="submission" date="2016-03" db="EMBL/GenBank/DDBJ databases">
        <title>Acetic acid bacteria sequencing.</title>
        <authorList>
            <person name="Brandt J."/>
            <person name="Jakob F."/>
            <person name="Vogel R.F."/>
        </authorList>
    </citation>
    <scope>NUCLEOTIDE SEQUENCE [LARGE SCALE GENOMIC DNA]</scope>
    <source>
        <strain evidence="2 3">TMW2.1084</strain>
        <plasmid evidence="3">pac1084_1</plasmid>
    </source>
</reference>
<dbReference type="EMBL" id="CP014688">
    <property type="protein sequence ID" value="AQT06406.1"/>
    <property type="molecule type" value="Genomic_DNA"/>
</dbReference>
<proteinExistence type="predicted"/>
<organism evidence="2 3">
    <name type="scientific">Acetobacter persici</name>
    <dbReference type="NCBI Taxonomy" id="1076596"/>
    <lineage>
        <taxon>Bacteria</taxon>
        <taxon>Pseudomonadati</taxon>
        <taxon>Pseudomonadota</taxon>
        <taxon>Alphaproteobacteria</taxon>
        <taxon>Acetobacterales</taxon>
        <taxon>Acetobacteraceae</taxon>
        <taxon>Acetobacter</taxon>
    </lineage>
</organism>
<accession>A0A1U9LIY9</accession>
<geneLocation type="plasmid" evidence="3">
    <name>pac1084_1</name>
</geneLocation>
<gene>
    <name evidence="2" type="ORF">A0U91_15440</name>
</gene>
<dbReference type="InterPro" id="IPR007001">
    <property type="entry name" value="Shufflon_N"/>
</dbReference>
<name>A0A1U9LIY9_9PROT</name>
<dbReference type="AlphaFoldDB" id="A0A1U9LIY9"/>
<evidence type="ECO:0000259" key="1">
    <source>
        <dbReference type="Pfam" id="PF04917"/>
    </source>
</evidence>
<dbReference type="Proteomes" id="UP000189055">
    <property type="component" value="Plasmid pAC1084_1"/>
</dbReference>
<evidence type="ECO:0000313" key="2">
    <source>
        <dbReference type="EMBL" id="AQT06406.1"/>
    </source>
</evidence>
<sequence length="690" mass="72269">MLFVMQSFLSTFSIGRLKSRSDRAEAGYTPLQVSASLIVMAIMAGVLGNEVNIQIKKSKDSAAADQLNEVYVAAQNWVKGNTQNLANLVQDAGGVYQIPAGRAYSDAQIPEVSLQGQGFMPSGFVDTNAYGQHSVMTVWADENNPSGYNMMVYTTGGATIKDVDIGRIGQKLNAAGGGYYSGASPGRPSGTISGVGGGWSYPANELAGDYATPTPGHVAASGQFTISGGLADFLYRNDIGIHEANTMHADIDMTQKNLNAVGRIDNVNPTTGVSNGSLGIGSSIVGSYVSDPSNHTIFVDSDMNICHNDAISSPECGISIASTGGFYHNGSWISYWGGVSGGGLHIEGPGNNFQVDGGANLVGQITAETGLDLISGGPITWSQAAPGLSVAGDLSPYSRGYQLHIMGKPLAVDAMAYFDGNVTTRYVYDTDDNSYFLHPSGVSRLNVGKFSGNVATNGADPDKSWPAGFVGAGLTTGDIYSDGSVGIGTGKTINAYMTHQGVVAAAQYVQSQVFRPAYEATEGKPCSSISALDTGSNWSDGQTDAASFEVKNGDIAKDTQGRMLNCVNGQWRYPGGMQFSRQIASGCINSEGGLPSGYSVAHQDGKDSPEAIHGENKDSSVHLLNVYFSAGKHGVTSAYATVNGQKVAWVDSTINEGRVSQSITFVAPPDGVWEAGYGWNQDDVCFVEYQ</sequence>
<dbReference type="Pfam" id="PF04917">
    <property type="entry name" value="Shufflon_N"/>
    <property type="match status" value="1"/>
</dbReference>
<feature type="domain" description="Bacterial shufflon protein N-terminal" evidence="1">
    <location>
        <begin position="106"/>
        <end position="278"/>
    </location>
</feature>
<keyword evidence="2" id="KW-0614">Plasmid</keyword>
<evidence type="ECO:0000313" key="3">
    <source>
        <dbReference type="Proteomes" id="UP000189055"/>
    </source>
</evidence>